<organism evidence="1 2">
    <name type="scientific">Vibrio parahaemolyticus</name>
    <dbReference type="NCBI Taxonomy" id="670"/>
    <lineage>
        <taxon>Bacteria</taxon>
        <taxon>Pseudomonadati</taxon>
        <taxon>Pseudomonadota</taxon>
        <taxon>Gammaproteobacteria</taxon>
        <taxon>Vibrionales</taxon>
        <taxon>Vibrionaceae</taxon>
        <taxon>Vibrio</taxon>
    </lineage>
</organism>
<dbReference type="RefSeq" id="WP_020841361.1">
    <property type="nucleotide sequence ID" value="NZ_CP046788.1"/>
</dbReference>
<reference evidence="1 2" key="1">
    <citation type="submission" date="2015-07" db="EMBL/GenBank/DDBJ databases">
        <title>Foodborne Vibrio parahaemolyticus Isolates.</title>
        <authorList>
            <person name="Ronholm J."/>
            <person name="Petronella N."/>
            <person name="Kenwell R."/>
            <person name="Banerjee S."/>
        </authorList>
    </citation>
    <scope>NUCLEOTIDE SEQUENCE [LARGE SCALE GENOMIC DNA]</scope>
    <source>
        <strain evidence="1 2">HS-06-05</strain>
    </source>
</reference>
<dbReference type="Proteomes" id="UP000037697">
    <property type="component" value="Unassembled WGS sequence"/>
</dbReference>
<protein>
    <submittedName>
        <fullName evidence="1">Conjugal transfer protein TraA</fullName>
    </submittedName>
</protein>
<dbReference type="EMBL" id="LIRS01000157">
    <property type="protein sequence ID" value="KOY18875.1"/>
    <property type="molecule type" value="Genomic_DNA"/>
</dbReference>
<sequence>MPLNKINSINSGYVCNHKCNEEQTTIPVINISHKTIEKAVLKTVQLIKKGVSKGNNEKYGVLKNHISYVCNSEINRILTEKSGTISNGKVIGIKQKSINQQVLMGTKLDYLMCSAPLQNYLTSLLDRDPTFKKLNKEDRQALLIQSYEMLDRKIDEKIIAKKLEIPTIASSKELVAIICETEFSKVESDEKMKNRLSVLLSKELNIELNLGDFCGEMLNEIEPIFSKYL</sequence>
<proteinExistence type="predicted"/>
<evidence type="ECO:0000313" key="1">
    <source>
        <dbReference type="EMBL" id="KOY18875.1"/>
    </source>
</evidence>
<gene>
    <name evidence="1" type="ORF">ACX05_26435</name>
</gene>
<name>A0AAW3IM51_VIBPH</name>
<comment type="caution">
    <text evidence="1">The sequence shown here is derived from an EMBL/GenBank/DDBJ whole genome shotgun (WGS) entry which is preliminary data.</text>
</comment>
<accession>A0AAW3IM51</accession>
<dbReference type="AlphaFoldDB" id="A0AAW3IM51"/>
<evidence type="ECO:0000313" key="2">
    <source>
        <dbReference type="Proteomes" id="UP000037697"/>
    </source>
</evidence>